<evidence type="ECO:0000313" key="1">
    <source>
        <dbReference type="EMBL" id="SIS59040.1"/>
    </source>
</evidence>
<dbReference type="AlphaFoldDB" id="A0A173MML2"/>
<dbReference type="KEGG" id="fln:FLA_4688"/>
<gene>
    <name evidence="1" type="ORF">SAMN05421788_101100</name>
</gene>
<proteinExistence type="predicted"/>
<dbReference type="SUPFAM" id="SSF46565">
    <property type="entry name" value="Chaperone J-domain"/>
    <property type="match status" value="1"/>
</dbReference>
<organism evidence="1 2">
    <name type="scientific">Filimonas lacunae</name>
    <dbReference type="NCBI Taxonomy" id="477680"/>
    <lineage>
        <taxon>Bacteria</taxon>
        <taxon>Pseudomonadati</taxon>
        <taxon>Bacteroidota</taxon>
        <taxon>Chitinophagia</taxon>
        <taxon>Chitinophagales</taxon>
        <taxon>Chitinophagaceae</taxon>
        <taxon>Filimonas</taxon>
    </lineage>
</organism>
<dbReference type="EMBL" id="FTOR01000001">
    <property type="protein sequence ID" value="SIS59040.1"/>
    <property type="molecule type" value="Genomic_DNA"/>
</dbReference>
<dbReference type="InterPro" id="IPR036869">
    <property type="entry name" value="J_dom_sf"/>
</dbReference>
<reference evidence="2" key="1">
    <citation type="submission" date="2017-01" db="EMBL/GenBank/DDBJ databases">
        <authorList>
            <person name="Varghese N."/>
            <person name="Submissions S."/>
        </authorList>
    </citation>
    <scope>NUCLEOTIDE SEQUENCE [LARGE SCALE GENOMIC DNA]</scope>
    <source>
        <strain evidence="2">DSM 21054</strain>
    </source>
</reference>
<name>A0A173MML2_9BACT</name>
<dbReference type="Gene3D" id="1.10.287.110">
    <property type="entry name" value="DnaJ domain"/>
    <property type="match status" value="1"/>
</dbReference>
<dbReference type="RefSeq" id="WP_076374619.1">
    <property type="nucleotide sequence ID" value="NZ_AP017422.1"/>
</dbReference>
<protein>
    <submittedName>
        <fullName evidence="1">Uncharacterized protein</fullName>
    </submittedName>
</protein>
<evidence type="ECO:0000313" key="2">
    <source>
        <dbReference type="Proteomes" id="UP000186917"/>
    </source>
</evidence>
<keyword evidence="2" id="KW-1185">Reference proteome</keyword>
<accession>A0A173MML2</accession>
<dbReference type="STRING" id="477680.SAMN05421788_101100"/>
<dbReference type="Proteomes" id="UP000186917">
    <property type="component" value="Unassembled WGS sequence"/>
</dbReference>
<dbReference type="OrthoDB" id="7060726at2"/>
<sequence length="315" mass="36182">MTRKKLYIPEEVKADIKKHISSKYPLALEGFFSASEEEDALTGDLGGTLRIKNQRVFVKDSQIETPGEWTWSINYHKFRGRGPGATENKLGADGIFELTLQIGNRVEKKSLLFQSKISWKDDPNILREAIKLTTWREAAFVLNFTPTEYEAIDLDTIIKSRGKRPSKINFTPLDQFIGENFLECIVGDIDLRYNATTRKLFWRTNDGQYVSTKFSIPQRIAIQINAPDLDTSNSKYREIKNEDIHNFRMNTSAEEILSLENNYSPNELKKARAAKALIYHSDAHSFGDKLLDELLKVRMQEINVAHDFLKSSIKE</sequence>